<proteinExistence type="predicted"/>
<dbReference type="Proteomes" id="UP000494365">
    <property type="component" value="Unassembled WGS sequence"/>
</dbReference>
<organism evidence="3 4">
    <name type="scientific">Paraburkholderia ultramafica</name>
    <dbReference type="NCBI Taxonomy" id="1544867"/>
    <lineage>
        <taxon>Bacteria</taxon>
        <taxon>Pseudomonadati</taxon>
        <taxon>Pseudomonadota</taxon>
        <taxon>Betaproteobacteria</taxon>
        <taxon>Burkholderiales</taxon>
        <taxon>Burkholderiaceae</taxon>
        <taxon>Paraburkholderia</taxon>
    </lineage>
</organism>
<accession>A0A6S7BAY6</accession>
<evidence type="ECO:0000313" key="4">
    <source>
        <dbReference type="Proteomes" id="UP000494365"/>
    </source>
</evidence>
<dbReference type="RefSeq" id="WP_175151013.1">
    <property type="nucleotide sequence ID" value="NZ_CADIKK010000017.1"/>
</dbReference>
<sequence length="130" mass="14330">MDRLSDAEWECIQHLFPTAGAQKATGRPAADSRAVLDAILWIERTGERWMYLPAHFPPQQTCYAKYLNWKRSGRLDQVRMLLTHPIAGAQSCSAPGRVDLVETARFAPPSQTSSGAASRGSSRLCRAADT</sequence>
<protein>
    <recommendedName>
        <fullName evidence="2">Insertion element IS402-like domain-containing protein</fullName>
    </recommendedName>
</protein>
<feature type="domain" description="Insertion element IS402-like" evidence="2">
    <location>
        <begin position="4"/>
        <end position="78"/>
    </location>
</feature>
<evidence type="ECO:0000313" key="3">
    <source>
        <dbReference type="EMBL" id="CAB3793990.1"/>
    </source>
</evidence>
<keyword evidence="4" id="KW-1185">Reference proteome</keyword>
<feature type="compositionally biased region" description="Low complexity" evidence="1">
    <location>
        <begin position="113"/>
        <end position="123"/>
    </location>
</feature>
<reference evidence="3 4" key="1">
    <citation type="submission" date="2020-04" db="EMBL/GenBank/DDBJ databases">
        <authorList>
            <person name="De Canck E."/>
        </authorList>
    </citation>
    <scope>NUCLEOTIDE SEQUENCE [LARGE SCALE GENOMIC DNA]</scope>
    <source>
        <strain evidence="3 4">LMG 28614</strain>
    </source>
</reference>
<dbReference type="PANTHER" id="PTHR46637">
    <property type="entry name" value="TIS1421-TRANSPOSASE PROTEIN A"/>
    <property type="match status" value="1"/>
</dbReference>
<dbReference type="EMBL" id="CADIKK010000017">
    <property type="protein sequence ID" value="CAB3793990.1"/>
    <property type="molecule type" value="Genomic_DNA"/>
</dbReference>
<gene>
    <name evidence="3" type="ORF">LMG28614_03813</name>
</gene>
<evidence type="ECO:0000259" key="2">
    <source>
        <dbReference type="Pfam" id="PF13340"/>
    </source>
</evidence>
<dbReference type="AlphaFoldDB" id="A0A6S7BAY6"/>
<dbReference type="InterPro" id="IPR025161">
    <property type="entry name" value="IS402-like_dom"/>
</dbReference>
<feature type="region of interest" description="Disordered" evidence="1">
    <location>
        <begin position="106"/>
        <end position="130"/>
    </location>
</feature>
<dbReference type="Pfam" id="PF13340">
    <property type="entry name" value="DUF4096"/>
    <property type="match status" value="1"/>
</dbReference>
<dbReference type="PANTHER" id="PTHR46637:SF1">
    <property type="entry name" value="BLL5188 PROTEIN"/>
    <property type="match status" value="1"/>
</dbReference>
<evidence type="ECO:0000256" key="1">
    <source>
        <dbReference type="SAM" id="MobiDB-lite"/>
    </source>
</evidence>
<dbReference type="InterPro" id="IPR052909">
    <property type="entry name" value="Transposase_6_like"/>
</dbReference>
<name>A0A6S7BAY6_9BURK</name>